<reference evidence="3 4" key="1">
    <citation type="submission" date="2018-09" db="EMBL/GenBank/DDBJ databases">
        <title>Draft genome of a novel serratia sp. strain with antifungal activity.</title>
        <authorList>
            <person name="Dichmann S.I."/>
            <person name="Park B.P."/>
            <person name="Pathiraja D."/>
            <person name="Choi I.-G."/>
            <person name="Stougaard P."/>
            <person name="Hennessy R.C."/>
        </authorList>
    </citation>
    <scope>NUCLEOTIDE SEQUENCE [LARGE SCALE GENOMIC DNA]</scope>
    <source>
        <strain evidence="3 4">S40</strain>
    </source>
</reference>
<dbReference type="PROSITE" id="PS50043">
    <property type="entry name" value="HTH_LUXR_2"/>
    <property type="match status" value="1"/>
</dbReference>
<dbReference type="GO" id="GO:0006355">
    <property type="term" value="P:regulation of DNA-templated transcription"/>
    <property type="evidence" value="ECO:0007669"/>
    <property type="project" value="InterPro"/>
</dbReference>
<dbReference type="CDD" id="cd06170">
    <property type="entry name" value="LuxR_C_like"/>
    <property type="match status" value="1"/>
</dbReference>
<evidence type="ECO:0000313" key="3">
    <source>
        <dbReference type="EMBL" id="RJF53507.1"/>
    </source>
</evidence>
<dbReference type="InterPro" id="IPR016032">
    <property type="entry name" value="Sig_transdc_resp-reg_C-effctor"/>
</dbReference>
<keyword evidence="4" id="KW-1185">Reference proteome</keyword>
<sequence>MHISCHQPVSIALMDGCPLTLDGLASFMGTLPTQGKIVVRETSMREAVDGVIYQQADVLIAELQGADETAAQGREMLLDLCAQLPALRVVAYTRSQSVEELALLLRQPAISIVARDDALPLVAGFFNRVLSGERVLSPQIGTCLARTSVRETTVTRELTRCESDVLAFLFNGMSLREIAELQRRSIKTISAHKCSAMRKLKVSNDSELFSLHGKITAGLPESGGEVRSVKTCVGAPTRFWQQ</sequence>
<dbReference type="Gene3D" id="3.40.50.2300">
    <property type="match status" value="1"/>
</dbReference>
<organism evidence="3 4">
    <name type="scientific">Serratia inhibens</name>
    <dbReference type="NCBI Taxonomy" id="2338073"/>
    <lineage>
        <taxon>Bacteria</taxon>
        <taxon>Pseudomonadati</taxon>
        <taxon>Pseudomonadota</taxon>
        <taxon>Gammaproteobacteria</taxon>
        <taxon>Enterobacterales</taxon>
        <taxon>Yersiniaceae</taxon>
        <taxon>Serratia</taxon>
    </lineage>
</organism>
<name>A0AA92X2C0_9GAMM</name>
<accession>A0AA92X2C0</accession>
<protein>
    <submittedName>
        <fullName evidence="3">DNA-binding response regulator</fullName>
    </submittedName>
</protein>
<proteinExistence type="predicted"/>
<dbReference type="PANTHER" id="PTHR43214">
    <property type="entry name" value="TWO-COMPONENT RESPONSE REGULATOR"/>
    <property type="match status" value="1"/>
</dbReference>
<dbReference type="GO" id="GO:0003677">
    <property type="term" value="F:DNA binding"/>
    <property type="evidence" value="ECO:0007669"/>
    <property type="project" value="UniProtKB-KW"/>
</dbReference>
<dbReference type="InterPro" id="IPR039420">
    <property type="entry name" value="WalR-like"/>
</dbReference>
<dbReference type="AlphaFoldDB" id="A0AA92X2C0"/>
<dbReference type="SUPFAM" id="SSF46894">
    <property type="entry name" value="C-terminal effector domain of the bipartite response regulators"/>
    <property type="match status" value="1"/>
</dbReference>
<feature type="domain" description="HTH luxR-type" evidence="2">
    <location>
        <begin position="151"/>
        <end position="216"/>
    </location>
</feature>
<evidence type="ECO:0000256" key="1">
    <source>
        <dbReference type="ARBA" id="ARBA00023125"/>
    </source>
</evidence>
<dbReference type="SMART" id="SM00421">
    <property type="entry name" value="HTH_LUXR"/>
    <property type="match status" value="1"/>
</dbReference>
<dbReference type="InterPro" id="IPR000792">
    <property type="entry name" value="Tscrpt_reg_LuxR_C"/>
</dbReference>
<dbReference type="RefSeq" id="WP_081304034.1">
    <property type="nucleotide sequence ID" value="NZ_QYYG01000009.1"/>
</dbReference>
<dbReference type="Proteomes" id="UP000284338">
    <property type="component" value="Unassembled WGS sequence"/>
</dbReference>
<dbReference type="PRINTS" id="PR00038">
    <property type="entry name" value="HTHLUXR"/>
</dbReference>
<comment type="caution">
    <text evidence="3">The sequence shown here is derived from an EMBL/GenBank/DDBJ whole genome shotgun (WGS) entry which is preliminary data.</text>
</comment>
<keyword evidence="1 3" id="KW-0238">DNA-binding</keyword>
<evidence type="ECO:0000259" key="2">
    <source>
        <dbReference type="PROSITE" id="PS50043"/>
    </source>
</evidence>
<dbReference type="PANTHER" id="PTHR43214:SF17">
    <property type="entry name" value="TRANSCRIPTIONAL REGULATORY PROTEIN RCSB"/>
    <property type="match status" value="1"/>
</dbReference>
<dbReference type="EMBL" id="QYYG01000009">
    <property type="protein sequence ID" value="RJF53507.1"/>
    <property type="molecule type" value="Genomic_DNA"/>
</dbReference>
<evidence type="ECO:0000313" key="4">
    <source>
        <dbReference type="Proteomes" id="UP000284338"/>
    </source>
</evidence>
<gene>
    <name evidence="3" type="ORF">D4100_21690</name>
</gene>
<dbReference type="Pfam" id="PF00196">
    <property type="entry name" value="GerE"/>
    <property type="match status" value="1"/>
</dbReference>